<feature type="region of interest" description="Disordered" evidence="1">
    <location>
        <begin position="61"/>
        <end position="88"/>
    </location>
</feature>
<reference evidence="2" key="1">
    <citation type="submission" date="2019-03" db="EMBL/GenBank/DDBJ databases">
        <authorList>
            <person name="Mank J."/>
            <person name="Almeida P."/>
        </authorList>
    </citation>
    <scope>NUCLEOTIDE SEQUENCE</scope>
    <source>
        <strain evidence="2">78183</strain>
    </source>
</reference>
<feature type="compositionally biased region" description="Polar residues" evidence="1">
    <location>
        <begin position="73"/>
        <end position="88"/>
    </location>
</feature>
<organism evidence="2">
    <name type="scientific">Salix viminalis</name>
    <name type="common">Common osier</name>
    <name type="synonym">Basket willow</name>
    <dbReference type="NCBI Taxonomy" id="40686"/>
    <lineage>
        <taxon>Eukaryota</taxon>
        <taxon>Viridiplantae</taxon>
        <taxon>Streptophyta</taxon>
        <taxon>Embryophyta</taxon>
        <taxon>Tracheophyta</taxon>
        <taxon>Spermatophyta</taxon>
        <taxon>Magnoliopsida</taxon>
        <taxon>eudicotyledons</taxon>
        <taxon>Gunneridae</taxon>
        <taxon>Pentapetalae</taxon>
        <taxon>rosids</taxon>
        <taxon>fabids</taxon>
        <taxon>Malpighiales</taxon>
        <taxon>Salicaceae</taxon>
        <taxon>Saliceae</taxon>
        <taxon>Salix</taxon>
    </lineage>
</organism>
<proteinExistence type="predicted"/>
<evidence type="ECO:0000313" key="2">
    <source>
        <dbReference type="EMBL" id="VFU38420.1"/>
    </source>
</evidence>
<evidence type="ECO:0000256" key="1">
    <source>
        <dbReference type="SAM" id="MobiDB-lite"/>
    </source>
</evidence>
<dbReference type="EMBL" id="CAADRP010001402">
    <property type="protein sequence ID" value="VFU38420.1"/>
    <property type="molecule type" value="Genomic_DNA"/>
</dbReference>
<protein>
    <submittedName>
        <fullName evidence="2">Uncharacterized protein</fullName>
    </submittedName>
</protein>
<sequence>MSWENLQSNAQTPSQIVRKDRCSLELFSAVGRGTGAIDARKPMMCSTGTRLRKIHIGEAKTQLPSAESKAGTKLTSSRASEAKTQLPSAESKTLRLPSTFLDSQSYQEVAWQEAETGGFGGRCSLLEIKMGAMQIFDVRDKLVRKEGAGSFCPCCGGPVMAMDYDSHLYFCFIPVSRKNKRKLSCVVCSRRLVPAK</sequence>
<accession>A0A6N2LCC0</accession>
<gene>
    <name evidence="2" type="ORF">SVIM_LOCUS209198</name>
</gene>
<dbReference type="PANTHER" id="PTHR33320">
    <property type="entry name" value="METHIONYL-TRNA SYNTHETASE"/>
    <property type="match status" value="1"/>
</dbReference>
<dbReference type="AlphaFoldDB" id="A0A6N2LCC0"/>
<name>A0A6N2LCC0_SALVM</name>
<dbReference type="PANTHER" id="PTHR33320:SF34">
    <property type="entry name" value="ZINC-RIBBON 15 DOMAIN-CONTAINING PROTEIN"/>
    <property type="match status" value="1"/>
</dbReference>